<reference evidence="4" key="1">
    <citation type="journal article" date="2019" name="Int. J. Syst. Evol. Microbiol.">
        <title>The Global Catalogue of Microorganisms (GCM) 10K type strain sequencing project: providing services to taxonomists for standard genome sequencing and annotation.</title>
        <authorList>
            <consortium name="The Broad Institute Genomics Platform"/>
            <consortium name="The Broad Institute Genome Sequencing Center for Infectious Disease"/>
            <person name="Wu L."/>
            <person name="Ma J."/>
        </authorList>
    </citation>
    <scope>NUCLEOTIDE SEQUENCE [LARGE SCALE GENOMIC DNA]</scope>
    <source>
        <strain evidence="4">JCM 31696</strain>
    </source>
</reference>
<organism evidence="3 4">
    <name type="scientific">Actinomadura adrarensis</name>
    <dbReference type="NCBI Taxonomy" id="1819600"/>
    <lineage>
        <taxon>Bacteria</taxon>
        <taxon>Bacillati</taxon>
        <taxon>Actinomycetota</taxon>
        <taxon>Actinomycetes</taxon>
        <taxon>Streptosporangiales</taxon>
        <taxon>Thermomonosporaceae</taxon>
        <taxon>Actinomadura</taxon>
    </lineage>
</organism>
<feature type="non-terminal residue" evidence="3">
    <location>
        <position position="1"/>
    </location>
</feature>
<dbReference type="EC" id="2.4.-.-" evidence="3"/>
<feature type="domain" description="Glycosyl transferase family 1" evidence="2">
    <location>
        <begin position="12"/>
        <end position="121"/>
    </location>
</feature>
<proteinExistence type="predicted"/>
<keyword evidence="4" id="KW-1185">Reference proteome</keyword>
<gene>
    <name evidence="3" type="ORF">ACFQ07_11505</name>
</gene>
<dbReference type="SUPFAM" id="SSF53756">
    <property type="entry name" value="UDP-Glycosyltransferase/glycogen phosphorylase"/>
    <property type="match status" value="1"/>
</dbReference>
<comment type="caution">
    <text evidence="3">The sequence shown here is derived from an EMBL/GenBank/DDBJ whole genome shotgun (WGS) entry which is preliminary data.</text>
</comment>
<dbReference type="InterPro" id="IPR001296">
    <property type="entry name" value="Glyco_trans_1"/>
</dbReference>
<dbReference type="InterPro" id="IPR050194">
    <property type="entry name" value="Glycosyltransferase_grp1"/>
</dbReference>
<dbReference type="GO" id="GO:0016757">
    <property type="term" value="F:glycosyltransferase activity"/>
    <property type="evidence" value="ECO:0007669"/>
    <property type="project" value="UniProtKB-KW"/>
</dbReference>
<protein>
    <submittedName>
        <fullName evidence="3">Glycosyltransferase</fullName>
        <ecNumber evidence="3">2.4.-.-</ecNumber>
    </submittedName>
</protein>
<dbReference type="Proteomes" id="UP001597083">
    <property type="component" value="Unassembled WGS sequence"/>
</dbReference>
<dbReference type="EMBL" id="JBHTIR010001691">
    <property type="protein sequence ID" value="MFD0852857.1"/>
    <property type="molecule type" value="Genomic_DNA"/>
</dbReference>
<keyword evidence="3" id="KW-0328">Glycosyltransferase</keyword>
<evidence type="ECO:0000313" key="3">
    <source>
        <dbReference type="EMBL" id="MFD0852857.1"/>
    </source>
</evidence>
<name>A0ABW3CH34_9ACTN</name>
<evidence type="ECO:0000313" key="4">
    <source>
        <dbReference type="Proteomes" id="UP001597083"/>
    </source>
</evidence>
<dbReference type="PANTHER" id="PTHR45947:SF3">
    <property type="entry name" value="SULFOQUINOVOSYL TRANSFERASE SQD2"/>
    <property type="match status" value="1"/>
</dbReference>
<dbReference type="PANTHER" id="PTHR45947">
    <property type="entry name" value="SULFOQUINOVOSYL TRANSFERASE SQD2"/>
    <property type="match status" value="1"/>
</dbReference>
<evidence type="ECO:0000259" key="2">
    <source>
        <dbReference type="Pfam" id="PF00534"/>
    </source>
</evidence>
<evidence type="ECO:0000256" key="1">
    <source>
        <dbReference type="ARBA" id="ARBA00022679"/>
    </source>
</evidence>
<dbReference type="CDD" id="cd03801">
    <property type="entry name" value="GT4_PimA-like"/>
    <property type="match status" value="1"/>
</dbReference>
<dbReference type="Pfam" id="PF00534">
    <property type="entry name" value="Glycos_transf_1"/>
    <property type="match status" value="1"/>
</dbReference>
<keyword evidence="1 3" id="KW-0808">Transferase</keyword>
<sequence length="142" mass="15625">DRRQDAAGGAQVAGKGARVVFTGRVPMRSVRRYHALLDVFAVPRTSDRVCQLVTPLKPIEAMAGGIPVIASDVKALREIVEPGVTGTLTLPEDAEAWSNSLAELIYSHDQRRKIGQSARDWVRAERTWRAVAARYRDAYAVV</sequence>
<dbReference type="Gene3D" id="3.40.50.2000">
    <property type="entry name" value="Glycogen Phosphorylase B"/>
    <property type="match status" value="2"/>
</dbReference>
<accession>A0ABW3CH34</accession>